<evidence type="ECO:0000256" key="9">
    <source>
        <dbReference type="ARBA" id="ARBA00042761"/>
    </source>
</evidence>
<comment type="subcellular location">
    <subcellularLocation>
        <location evidence="1">Nucleus</location>
    </subcellularLocation>
</comment>
<evidence type="ECO:0000256" key="10">
    <source>
        <dbReference type="SAM" id="MobiDB-lite"/>
    </source>
</evidence>
<feature type="domain" description="3'-5' exonuclease" evidence="11">
    <location>
        <begin position="151"/>
        <end position="329"/>
    </location>
</feature>
<evidence type="ECO:0000256" key="7">
    <source>
        <dbReference type="ARBA" id="ARBA00023242"/>
    </source>
</evidence>
<keyword evidence="13" id="KW-1185">Reference proteome</keyword>
<feature type="compositionally biased region" description="Basic and acidic residues" evidence="10">
    <location>
        <begin position="373"/>
        <end position="394"/>
    </location>
</feature>
<dbReference type="PANTHER" id="PTHR13620:SF109">
    <property type="entry name" value="3'-5' EXONUCLEASE"/>
    <property type="match status" value="1"/>
</dbReference>
<dbReference type="GO" id="GO:0006139">
    <property type="term" value="P:nucleobase-containing compound metabolic process"/>
    <property type="evidence" value="ECO:0007669"/>
    <property type="project" value="InterPro"/>
</dbReference>
<dbReference type="GeneID" id="63829626"/>
<keyword evidence="7" id="KW-0539">Nucleus</keyword>
<dbReference type="InterPro" id="IPR002562">
    <property type="entry name" value="3'-5'_exonuclease_dom"/>
</dbReference>
<dbReference type="GO" id="GO:0003676">
    <property type="term" value="F:nucleic acid binding"/>
    <property type="evidence" value="ECO:0007669"/>
    <property type="project" value="InterPro"/>
</dbReference>
<keyword evidence="3" id="KW-0479">Metal-binding</keyword>
<keyword evidence="6" id="KW-0460">Magnesium</keyword>
<dbReference type="OrthoDB" id="1920326at2759"/>
<dbReference type="InterPro" id="IPR036397">
    <property type="entry name" value="RNaseH_sf"/>
</dbReference>
<dbReference type="PANTHER" id="PTHR13620">
    <property type="entry name" value="3-5 EXONUCLEASE"/>
    <property type="match status" value="1"/>
</dbReference>
<proteinExistence type="predicted"/>
<feature type="region of interest" description="Disordered" evidence="10">
    <location>
        <begin position="360"/>
        <end position="418"/>
    </location>
</feature>
<evidence type="ECO:0000313" key="12">
    <source>
        <dbReference type="EMBL" id="KZT06265.1"/>
    </source>
</evidence>
<keyword evidence="4" id="KW-0378">Hydrolase</keyword>
<gene>
    <name evidence="12" type="ORF">LAESUDRAFT_759455</name>
</gene>
<keyword evidence="2" id="KW-0540">Nuclease</keyword>
<keyword evidence="5" id="KW-0269">Exonuclease</keyword>
<evidence type="ECO:0000256" key="6">
    <source>
        <dbReference type="ARBA" id="ARBA00022842"/>
    </source>
</evidence>
<dbReference type="RefSeq" id="XP_040764005.1">
    <property type="nucleotide sequence ID" value="XM_040912598.1"/>
</dbReference>
<dbReference type="GO" id="GO:0008408">
    <property type="term" value="F:3'-5' exonuclease activity"/>
    <property type="evidence" value="ECO:0007669"/>
    <property type="project" value="InterPro"/>
</dbReference>
<evidence type="ECO:0000256" key="8">
    <source>
        <dbReference type="ARBA" id="ARBA00040531"/>
    </source>
</evidence>
<evidence type="ECO:0000256" key="5">
    <source>
        <dbReference type="ARBA" id="ARBA00022839"/>
    </source>
</evidence>
<dbReference type="SMART" id="SM00474">
    <property type="entry name" value="35EXOc"/>
    <property type="match status" value="1"/>
</dbReference>
<name>A0A165E5B6_9APHY</name>
<feature type="region of interest" description="Disordered" evidence="10">
    <location>
        <begin position="582"/>
        <end position="604"/>
    </location>
</feature>
<dbReference type="CDD" id="cd06141">
    <property type="entry name" value="WRN_exo"/>
    <property type="match status" value="1"/>
</dbReference>
<sequence>MHVTSRAGARLGSLRLTLSGSHLHNIIAPKPSFGRLLSTIKFYNRNPRPIKKRRLKLPLYPPPQVIGMTSQVKILAHIDSRYKKEFIRESGGGEDVAALNRPLPSAESIKNAVAASEVASETAETAVQEPAPPPRVYKLYHWKVHAPNARLVYIRDAQTADHELSQLGDGPLGFDMEWKPAFYKGQKANPVALIQLANDDVILLLQVSAMNGFPQKLKEIMESGKIVKTGVGIQNDCKKLYLDYAVVARNCVDLSLLARTVDNERWKGRYALPIGLARLCEAYEELTLHKGSITRSNWETLLSEPQQHYAANDSHSAYRLYQRLSAMTLTLSPSPSFVYYTFNYVDGRLCDAEGIAWQPVNPNYDPGPPPPPREPKAKNEKNEKEVSRNDEGDTKVASSKYYISHKPRGPRRRPEFPNASNVTVMEAPSSYANMTARGGHRHRSPMNQPPSQEQLWQARRPVVNMTNPHHPWSSPVARQQHEHDRFFPHGAIAGNTSPQQYQRRPRPPEAAPNPSSFSPGPMQFSHQYPSRGRGRGGPVGMQEVPARNMEEMVGWDGHQQQRGRGRRGPAGRQEVSARYMEETVDRDGQQQQRGWGRGGPVGRQEVPARNVEEMFLQDIWKGWGAGMGGSSSSRDAACIREDREGILEVEAGVVENDERQISDENIDNV</sequence>
<evidence type="ECO:0000256" key="1">
    <source>
        <dbReference type="ARBA" id="ARBA00004123"/>
    </source>
</evidence>
<organism evidence="12 13">
    <name type="scientific">Laetiporus sulphureus 93-53</name>
    <dbReference type="NCBI Taxonomy" id="1314785"/>
    <lineage>
        <taxon>Eukaryota</taxon>
        <taxon>Fungi</taxon>
        <taxon>Dikarya</taxon>
        <taxon>Basidiomycota</taxon>
        <taxon>Agaricomycotina</taxon>
        <taxon>Agaricomycetes</taxon>
        <taxon>Polyporales</taxon>
        <taxon>Laetiporus</taxon>
    </lineage>
</organism>
<evidence type="ECO:0000256" key="2">
    <source>
        <dbReference type="ARBA" id="ARBA00022722"/>
    </source>
</evidence>
<evidence type="ECO:0000313" key="13">
    <source>
        <dbReference type="Proteomes" id="UP000076871"/>
    </source>
</evidence>
<dbReference type="InParanoid" id="A0A165E5B6"/>
<reference evidence="12 13" key="1">
    <citation type="journal article" date="2016" name="Mol. Biol. Evol.">
        <title>Comparative Genomics of Early-Diverging Mushroom-Forming Fungi Provides Insights into the Origins of Lignocellulose Decay Capabilities.</title>
        <authorList>
            <person name="Nagy L.G."/>
            <person name="Riley R."/>
            <person name="Tritt A."/>
            <person name="Adam C."/>
            <person name="Daum C."/>
            <person name="Floudas D."/>
            <person name="Sun H."/>
            <person name="Yadav J.S."/>
            <person name="Pangilinan J."/>
            <person name="Larsson K.H."/>
            <person name="Matsuura K."/>
            <person name="Barry K."/>
            <person name="Labutti K."/>
            <person name="Kuo R."/>
            <person name="Ohm R.A."/>
            <person name="Bhattacharya S.S."/>
            <person name="Shirouzu T."/>
            <person name="Yoshinaga Y."/>
            <person name="Martin F.M."/>
            <person name="Grigoriev I.V."/>
            <person name="Hibbett D.S."/>
        </authorList>
    </citation>
    <scope>NUCLEOTIDE SEQUENCE [LARGE SCALE GENOMIC DNA]</scope>
    <source>
        <strain evidence="12 13">93-53</strain>
    </source>
</reference>
<dbReference type="AlphaFoldDB" id="A0A165E5B6"/>
<dbReference type="EMBL" id="KV427625">
    <property type="protein sequence ID" value="KZT06265.1"/>
    <property type="molecule type" value="Genomic_DNA"/>
</dbReference>
<protein>
    <recommendedName>
        <fullName evidence="8">3'-5' exonuclease</fullName>
    </recommendedName>
    <alternativeName>
        <fullName evidence="9">Werner Syndrome-like exonuclease</fullName>
    </alternativeName>
</protein>
<dbReference type="InterPro" id="IPR051132">
    <property type="entry name" value="3-5_Exonuclease_domain"/>
</dbReference>
<dbReference type="STRING" id="1314785.A0A165E5B6"/>
<dbReference type="Proteomes" id="UP000076871">
    <property type="component" value="Unassembled WGS sequence"/>
</dbReference>
<accession>A0A165E5B6</accession>
<evidence type="ECO:0000256" key="3">
    <source>
        <dbReference type="ARBA" id="ARBA00022723"/>
    </source>
</evidence>
<evidence type="ECO:0000259" key="11">
    <source>
        <dbReference type="SMART" id="SM00474"/>
    </source>
</evidence>
<dbReference type="Pfam" id="PF01612">
    <property type="entry name" value="DNA_pol_A_exo1"/>
    <property type="match status" value="1"/>
</dbReference>
<dbReference type="SUPFAM" id="SSF53098">
    <property type="entry name" value="Ribonuclease H-like"/>
    <property type="match status" value="1"/>
</dbReference>
<dbReference type="InterPro" id="IPR012337">
    <property type="entry name" value="RNaseH-like_sf"/>
</dbReference>
<dbReference type="GO" id="GO:0005634">
    <property type="term" value="C:nucleus"/>
    <property type="evidence" value="ECO:0007669"/>
    <property type="project" value="UniProtKB-SubCell"/>
</dbReference>
<dbReference type="GO" id="GO:0046872">
    <property type="term" value="F:metal ion binding"/>
    <property type="evidence" value="ECO:0007669"/>
    <property type="project" value="UniProtKB-KW"/>
</dbReference>
<dbReference type="Gene3D" id="3.30.420.10">
    <property type="entry name" value="Ribonuclease H-like superfamily/Ribonuclease H"/>
    <property type="match status" value="1"/>
</dbReference>
<evidence type="ECO:0000256" key="4">
    <source>
        <dbReference type="ARBA" id="ARBA00022801"/>
    </source>
</evidence>
<feature type="region of interest" description="Disordered" evidence="10">
    <location>
        <begin position="488"/>
        <end position="540"/>
    </location>
</feature>